<gene>
    <name evidence="1" type="ORF">V6N12_000451</name>
</gene>
<name>A0ABR2AF25_9ROSI</name>
<proteinExistence type="predicted"/>
<evidence type="ECO:0000313" key="1">
    <source>
        <dbReference type="EMBL" id="KAK8491746.1"/>
    </source>
</evidence>
<reference evidence="1 2" key="1">
    <citation type="journal article" date="2024" name="G3 (Bethesda)">
        <title>Genome assembly of Hibiscus sabdariffa L. provides insights into metabolisms of medicinal natural products.</title>
        <authorList>
            <person name="Kim T."/>
        </authorList>
    </citation>
    <scope>NUCLEOTIDE SEQUENCE [LARGE SCALE GENOMIC DNA]</scope>
    <source>
        <strain evidence="1">TK-2024</strain>
        <tissue evidence="1">Old leaves</tissue>
    </source>
</reference>
<organism evidence="1 2">
    <name type="scientific">Hibiscus sabdariffa</name>
    <name type="common">roselle</name>
    <dbReference type="NCBI Taxonomy" id="183260"/>
    <lineage>
        <taxon>Eukaryota</taxon>
        <taxon>Viridiplantae</taxon>
        <taxon>Streptophyta</taxon>
        <taxon>Embryophyta</taxon>
        <taxon>Tracheophyta</taxon>
        <taxon>Spermatophyta</taxon>
        <taxon>Magnoliopsida</taxon>
        <taxon>eudicotyledons</taxon>
        <taxon>Gunneridae</taxon>
        <taxon>Pentapetalae</taxon>
        <taxon>rosids</taxon>
        <taxon>malvids</taxon>
        <taxon>Malvales</taxon>
        <taxon>Malvaceae</taxon>
        <taxon>Malvoideae</taxon>
        <taxon>Hibiscus</taxon>
    </lineage>
</organism>
<evidence type="ECO:0000313" key="2">
    <source>
        <dbReference type="Proteomes" id="UP001472677"/>
    </source>
</evidence>
<protein>
    <submittedName>
        <fullName evidence="1">Uncharacterized protein</fullName>
    </submittedName>
</protein>
<accession>A0ABR2AF25</accession>
<comment type="caution">
    <text evidence="1">The sequence shown here is derived from an EMBL/GenBank/DDBJ whole genome shotgun (WGS) entry which is preliminary data.</text>
</comment>
<sequence>MDDRIRQLEYSVQKEKKVAQDFADSFDEVWRNHEDAIKGLEVQEVAQHLQVLAHEATELHECVGKETEEEQRLIWVLDEIRKLGGRVMPYA</sequence>
<dbReference type="EMBL" id="JBBPBM010000758">
    <property type="protein sequence ID" value="KAK8491746.1"/>
    <property type="molecule type" value="Genomic_DNA"/>
</dbReference>
<dbReference type="Proteomes" id="UP001472677">
    <property type="component" value="Unassembled WGS sequence"/>
</dbReference>
<keyword evidence="2" id="KW-1185">Reference proteome</keyword>